<dbReference type="PANTHER" id="PTHR31970">
    <property type="match status" value="1"/>
</dbReference>
<evidence type="ECO:0000256" key="1">
    <source>
        <dbReference type="SAM" id="Phobius"/>
    </source>
</evidence>
<feature type="transmembrane region" description="Helical" evidence="1">
    <location>
        <begin position="170"/>
        <end position="192"/>
    </location>
</feature>
<sequence length="416" mass="43827">MNMHQPILEESGADSATGRRAYRFNRMELAGSLGDLGTILPLAVGMILINGLSPLGLFLGVGLYYVFAGLYFRVTSPVEPMKVIGAYAVATGITAGQIQASSLWIFLFLLVIGATGIITLIGRYIPRPVIRGVQLSTGVLLVTQGVRLILGTSGFQALRQAAEPYLAVQALGPIPLGWVVGGILGVLTLILLDNRRLPAAIVVVGAGILTGLFLGTGEGLGGMRFGIYLPDLLPYGMPSSGDFTFALLVLVLPQIPMTLGNAVMANADLSHQYFPREGRRVTYKALCISMALANLMSFFLGGMPMCHGAGGLASRYRFGARTGGSNLIIGAVFIALALFLGEHLMGVIHLLPMSALGVLLIFAGAQLGLTLLDMKTRKEMFVPLLVVGITLAANLAVGFLVGIAVAYALKSERLNV</sequence>
<feature type="transmembrane region" description="Helical" evidence="1">
    <location>
        <begin position="347"/>
        <end position="369"/>
    </location>
</feature>
<feature type="transmembrane region" description="Helical" evidence="1">
    <location>
        <begin position="243"/>
        <end position="264"/>
    </location>
</feature>
<feature type="transmembrane region" description="Helical" evidence="1">
    <location>
        <begin position="285"/>
        <end position="303"/>
    </location>
</feature>
<proteinExistence type="predicted"/>
<dbReference type="GO" id="GO:0015098">
    <property type="term" value="F:molybdate ion transmembrane transporter activity"/>
    <property type="evidence" value="ECO:0007669"/>
    <property type="project" value="InterPro"/>
</dbReference>
<dbReference type="Pfam" id="PF16983">
    <property type="entry name" value="MFS_MOT1"/>
    <property type="match status" value="2"/>
</dbReference>
<dbReference type="eggNOG" id="COG0659">
    <property type="taxonomic scope" value="Bacteria"/>
</dbReference>
<protein>
    <submittedName>
        <fullName evidence="2">Sulfate transporter</fullName>
    </submittedName>
</protein>
<keyword evidence="1" id="KW-0812">Transmembrane</keyword>
<comment type="caution">
    <text evidence="2">The sequence shown here is derived from an EMBL/GenBank/DDBJ whole genome shotgun (WGS) entry which is preliminary data.</text>
</comment>
<feature type="transmembrane region" description="Helical" evidence="1">
    <location>
        <begin position="137"/>
        <end position="158"/>
    </location>
</feature>
<keyword evidence="3" id="KW-1185">Reference proteome</keyword>
<dbReference type="STRING" id="897.B2D07_17215"/>
<gene>
    <name evidence="2" type="ORF">dsmv_1064</name>
</gene>
<evidence type="ECO:0000313" key="2">
    <source>
        <dbReference type="EMBL" id="EPR44605.1"/>
    </source>
</evidence>
<dbReference type="EMBL" id="ATHJ01000022">
    <property type="protein sequence ID" value="EPR44605.1"/>
    <property type="molecule type" value="Genomic_DNA"/>
</dbReference>
<feature type="transmembrane region" description="Helical" evidence="1">
    <location>
        <begin position="55"/>
        <end position="74"/>
    </location>
</feature>
<keyword evidence="1" id="KW-1133">Transmembrane helix</keyword>
<name>S7U683_DESML</name>
<dbReference type="PANTHER" id="PTHR31970:SF9">
    <property type="entry name" value="MOLYBDATE TRANSPORTER 2"/>
    <property type="match status" value="1"/>
</dbReference>
<organism evidence="2 3">
    <name type="scientific">Desulfococcus multivorans DSM 2059</name>
    <dbReference type="NCBI Taxonomy" id="1121405"/>
    <lineage>
        <taxon>Bacteria</taxon>
        <taxon>Pseudomonadati</taxon>
        <taxon>Thermodesulfobacteriota</taxon>
        <taxon>Desulfobacteria</taxon>
        <taxon>Desulfobacterales</taxon>
        <taxon>Desulfococcaceae</taxon>
        <taxon>Desulfococcus</taxon>
    </lineage>
</organism>
<feature type="transmembrane region" description="Helical" evidence="1">
    <location>
        <begin position="381"/>
        <end position="409"/>
    </location>
</feature>
<dbReference type="RefSeq" id="WP_020875304.1">
    <property type="nucleotide sequence ID" value="NZ_ATHJ01000022.1"/>
</dbReference>
<feature type="transmembrane region" description="Helical" evidence="1">
    <location>
        <begin position="29"/>
        <end position="49"/>
    </location>
</feature>
<evidence type="ECO:0000313" key="3">
    <source>
        <dbReference type="Proteomes" id="UP000014977"/>
    </source>
</evidence>
<feature type="transmembrane region" description="Helical" evidence="1">
    <location>
        <begin position="81"/>
        <end position="98"/>
    </location>
</feature>
<feature type="transmembrane region" description="Helical" evidence="1">
    <location>
        <begin position="199"/>
        <end position="223"/>
    </location>
</feature>
<feature type="transmembrane region" description="Helical" evidence="1">
    <location>
        <begin position="323"/>
        <end position="340"/>
    </location>
</feature>
<feature type="transmembrane region" description="Helical" evidence="1">
    <location>
        <begin position="104"/>
        <end position="125"/>
    </location>
</feature>
<accession>S7U683</accession>
<dbReference type="AlphaFoldDB" id="S7U683"/>
<keyword evidence="1" id="KW-0472">Membrane</keyword>
<dbReference type="Proteomes" id="UP000014977">
    <property type="component" value="Unassembled WGS sequence"/>
</dbReference>
<dbReference type="InterPro" id="IPR031563">
    <property type="entry name" value="MOT1/MOT2"/>
</dbReference>
<reference evidence="2 3" key="1">
    <citation type="journal article" date="2013" name="Genome Announc.">
        <title>Draft genome sequences for three mercury-methylating, sulfate-reducing bacteria.</title>
        <authorList>
            <person name="Brown S.D."/>
            <person name="Hurt R.A.Jr."/>
            <person name="Gilmour C.C."/>
            <person name="Elias D.A."/>
        </authorList>
    </citation>
    <scope>NUCLEOTIDE SEQUENCE [LARGE SCALE GENOMIC DNA]</scope>
    <source>
        <strain evidence="2 3">DSM 2059</strain>
    </source>
</reference>